<reference evidence="2 3" key="1">
    <citation type="submission" date="2020-07" db="EMBL/GenBank/DDBJ databases">
        <title>Complete genome sequence of Chitinibacter sp. 2T18.</title>
        <authorList>
            <person name="Bae J.-W."/>
            <person name="Choi J.-W."/>
        </authorList>
    </citation>
    <scope>NUCLEOTIDE SEQUENCE [LARGE SCALE GENOMIC DNA]</scope>
    <source>
        <strain evidence="2 3">2T18</strain>
    </source>
</reference>
<evidence type="ECO:0000313" key="3">
    <source>
        <dbReference type="Proteomes" id="UP000509597"/>
    </source>
</evidence>
<dbReference type="KEGG" id="chiz:HQ393_04865"/>
<accession>A0A7H9BGB3</accession>
<keyword evidence="1" id="KW-0812">Transmembrane</keyword>
<proteinExistence type="predicted"/>
<gene>
    <name evidence="2" type="ORF">HQ393_04865</name>
</gene>
<evidence type="ECO:0000256" key="1">
    <source>
        <dbReference type="SAM" id="Phobius"/>
    </source>
</evidence>
<dbReference type="InterPro" id="IPR023346">
    <property type="entry name" value="Lysozyme-like_dom_sf"/>
</dbReference>
<dbReference type="EMBL" id="CP058627">
    <property type="protein sequence ID" value="QLG87637.1"/>
    <property type="molecule type" value="Genomic_DNA"/>
</dbReference>
<keyword evidence="1" id="KW-1133">Transmembrane helix</keyword>
<protein>
    <recommendedName>
        <fullName evidence="4">Transglycosylase SLT domain-containing protein</fullName>
    </recommendedName>
</protein>
<feature type="transmembrane region" description="Helical" evidence="1">
    <location>
        <begin position="83"/>
        <end position="108"/>
    </location>
</feature>
<evidence type="ECO:0008006" key="4">
    <source>
        <dbReference type="Google" id="ProtNLM"/>
    </source>
</evidence>
<dbReference type="RefSeq" id="WP_179357718.1">
    <property type="nucleotide sequence ID" value="NZ_CP058627.1"/>
</dbReference>
<dbReference type="SUPFAM" id="SSF53955">
    <property type="entry name" value="Lysozyme-like"/>
    <property type="match status" value="1"/>
</dbReference>
<dbReference type="AlphaFoldDB" id="A0A7H9BGB3"/>
<feature type="transmembrane region" description="Helical" evidence="1">
    <location>
        <begin position="20"/>
        <end position="37"/>
    </location>
</feature>
<evidence type="ECO:0000313" key="2">
    <source>
        <dbReference type="EMBL" id="QLG87637.1"/>
    </source>
</evidence>
<keyword evidence="3" id="KW-1185">Reference proteome</keyword>
<keyword evidence="1" id="KW-0472">Membrane</keyword>
<feature type="transmembrane region" description="Helical" evidence="1">
    <location>
        <begin position="43"/>
        <end position="62"/>
    </location>
</feature>
<organism evidence="2 3">
    <name type="scientific">Chitinibacter bivalviorum</name>
    <dbReference type="NCBI Taxonomy" id="2739434"/>
    <lineage>
        <taxon>Bacteria</taxon>
        <taxon>Pseudomonadati</taxon>
        <taxon>Pseudomonadota</taxon>
        <taxon>Betaproteobacteria</taxon>
        <taxon>Neisseriales</taxon>
        <taxon>Chitinibacteraceae</taxon>
        <taxon>Chitinibacter</taxon>
    </lineage>
</organism>
<dbReference type="Gene3D" id="1.10.530.10">
    <property type="match status" value="1"/>
</dbReference>
<name>A0A7H9BGB3_9NEIS</name>
<dbReference type="Proteomes" id="UP000509597">
    <property type="component" value="Chromosome"/>
</dbReference>
<sequence>MKWNQVWNELRGDFHRVGQWLILALVLAASLHFIPWGGLPGDLLSVVGFVLVLLVLLVHLLRRIALGGVQLISTARRAADDPIGAAIVFAATVGFMAALLWAGVTLFVRPANAESDLPRGLPANAYQNLPIVMDAKMQFWPDHPMPSALAAQVEQETCITLKSKHCWSERAENRNAKNNNERGVGLGQCTRTDKFDCMAEAKRRYGALLAGWSWDKPYNPMYQSRALVLQDKGLYSSIRGVDDRREQLAMMLVGYNAGPGTLAKRRALCSTKSGCDPARWFGHAELADGKSAKNLPGYSRTAADIAREYPHNILIVRQPRYAFLDRG</sequence>